<name>A0A9X3EIL9_9GAMM</name>
<protein>
    <submittedName>
        <fullName evidence="3">Potassium channel family protein</fullName>
    </submittedName>
</protein>
<keyword evidence="1" id="KW-0812">Transmembrane</keyword>
<proteinExistence type="predicted"/>
<organism evidence="3 4">
    <name type="scientific">Parathalassolituus penaei</name>
    <dbReference type="NCBI Taxonomy" id="2997323"/>
    <lineage>
        <taxon>Bacteria</taxon>
        <taxon>Pseudomonadati</taxon>
        <taxon>Pseudomonadota</taxon>
        <taxon>Gammaproteobacteria</taxon>
        <taxon>Oceanospirillales</taxon>
        <taxon>Oceanospirillaceae</taxon>
        <taxon>Parathalassolituus</taxon>
    </lineage>
</organism>
<reference evidence="3" key="1">
    <citation type="submission" date="2022-11" db="EMBL/GenBank/DDBJ databases">
        <title>Parathalassolutuus dongxingensis gen. nov., sp. nov., a novel member of family Oceanospirillaceae isolated from a coastal shrimp pond in Guangxi, China.</title>
        <authorList>
            <person name="Chen H."/>
        </authorList>
    </citation>
    <scope>NUCLEOTIDE SEQUENCE</scope>
    <source>
        <strain evidence="3">G-43</strain>
    </source>
</reference>
<comment type="caution">
    <text evidence="3">The sequence shown here is derived from an EMBL/GenBank/DDBJ whole genome shotgun (WGS) entry which is preliminary data.</text>
</comment>
<dbReference type="Gene3D" id="1.10.287.70">
    <property type="match status" value="1"/>
</dbReference>
<dbReference type="InterPro" id="IPR013099">
    <property type="entry name" value="K_chnl_dom"/>
</dbReference>
<dbReference type="AlphaFoldDB" id="A0A9X3EIL9"/>
<keyword evidence="4" id="KW-1185">Reference proteome</keyword>
<keyword evidence="1" id="KW-1133">Transmembrane helix</keyword>
<dbReference type="EMBL" id="JAPNOA010000059">
    <property type="protein sequence ID" value="MCY0967390.1"/>
    <property type="molecule type" value="Genomic_DNA"/>
</dbReference>
<evidence type="ECO:0000259" key="2">
    <source>
        <dbReference type="Pfam" id="PF07885"/>
    </source>
</evidence>
<dbReference type="Proteomes" id="UP001150830">
    <property type="component" value="Unassembled WGS sequence"/>
</dbReference>
<keyword evidence="1" id="KW-0472">Membrane</keyword>
<feature type="transmembrane region" description="Helical" evidence="1">
    <location>
        <begin position="116"/>
        <end position="134"/>
    </location>
</feature>
<accession>A0A9X3EIL9</accession>
<keyword evidence="3" id="KW-0407">Ion channel</keyword>
<feature type="domain" description="Potassium channel" evidence="2">
    <location>
        <begin position="54"/>
        <end position="133"/>
    </location>
</feature>
<dbReference type="GO" id="GO:0034220">
    <property type="term" value="P:monoatomic ion transmembrane transport"/>
    <property type="evidence" value="ECO:0007669"/>
    <property type="project" value="UniProtKB-KW"/>
</dbReference>
<evidence type="ECO:0000313" key="4">
    <source>
        <dbReference type="Proteomes" id="UP001150830"/>
    </source>
</evidence>
<keyword evidence="3" id="KW-0813">Transport</keyword>
<evidence type="ECO:0000256" key="1">
    <source>
        <dbReference type="SAM" id="Phobius"/>
    </source>
</evidence>
<keyword evidence="3" id="KW-0406">Ion transport</keyword>
<gene>
    <name evidence="3" type="ORF">OUO13_19595</name>
</gene>
<sequence>MLSVFVLNTLIVVLVVVTHYEFLGWLGMGLGALALRHRSRILVGVFGALVAHSVEVWIFALAYYVMSHTDGWGVLTGNTHDTLLDCAYFSFTVFTTLGFGDIQPEGNLRYLTGLEALTGMVLITWTASFLFVEMQRHWSERQRR</sequence>
<evidence type="ECO:0000313" key="3">
    <source>
        <dbReference type="EMBL" id="MCY0967390.1"/>
    </source>
</evidence>
<feature type="transmembrane region" description="Helical" evidence="1">
    <location>
        <begin position="41"/>
        <end position="66"/>
    </location>
</feature>
<dbReference type="RefSeq" id="WP_283175588.1">
    <property type="nucleotide sequence ID" value="NZ_JAPNOA010000059.1"/>
</dbReference>
<dbReference type="Pfam" id="PF07885">
    <property type="entry name" value="Ion_trans_2"/>
    <property type="match status" value="1"/>
</dbReference>
<feature type="transmembrane region" description="Helical" evidence="1">
    <location>
        <begin position="6"/>
        <end position="34"/>
    </location>
</feature>
<dbReference type="SUPFAM" id="SSF81324">
    <property type="entry name" value="Voltage-gated potassium channels"/>
    <property type="match status" value="1"/>
</dbReference>